<feature type="transmembrane region" description="Helical" evidence="9">
    <location>
        <begin position="155"/>
        <end position="173"/>
    </location>
</feature>
<evidence type="ECO:0000256" key="8">
    <source>
        <dbReference type="ARBA" id="ARBA00038436"/>
    </source>
</evidence>
<feature type="transmembrane region" description="Helical" evidence="9">
    <location>
        <begin position="32"/>
        <end position="52"/>
    </location>
</feature>
<evidence type="ECO:0000313" key="12">
    <source>
        <dbReference type="Proteomes" id="UP000229757"/>
    </source>
</evidence>
<evidence type="ECO:0000256" key="5">
    <source>
        <dbReference type="ARBA" id="ARBA00022692"/>
    </source>
</evidence>
<dbReference type="AlphaFoldDB" id="A0A2K8KNK9"/>
<comment type="similarity">
    <text evidence="8 9">Belongs to the TRAP transporter small permease family.</text>
</comment>
<proteinExistence type="inferred from homology"/>
<accession>A0A2K8KNK9</accession>
<comment type="subunit">
    <text evidence="9">The complex comprises the extracytoplasmic solute receptor protein and the two transmembrane proteins.</text>
</comment>
<keyword evidence="7 9" id="KW-0472">Membrane</keyword>
<dbReference type="KEGG" id="rfo:REIFOR_01239"/>
<feature type="transmembrane region" description="Helical" evidence="9">
    <location>
        <begin position="101"/>
        <end position="125"/>
    </location>
</feature>
<keyword evidence="5 9" id="KW-0812">Transmembrane</keyword>
<dbReference type="GO" id="GO:0005886">
    <property type="term" value="C:plasma membrane"/>
    <property type="evidence" value="ECO:0007669"/>
    <property type="project" value="UniProtKB-SubCell"/>
</dbReference>
<gene>
    <name evidence="11" type="primary">dctQ</name>
    <name evidence="11" type="ORF">REIFOR_01239</name>
</gene>
<dbReference type="RefSeq" id="WP_100256727.1">
    <property type="nucleotide sequence ID" value="NZ_CP011797.1"/>
</dbReference>
<dbReference type="PANTHER" id="PTHR35011">
    <property type="entry name" value="2,3-DIKETO-L-GULONATE TRAP TRANSPORTER SMALL PERMEASE PROTEIN YIAM"/>
    <property type="match status" value="1"/>
</dbReference>
<dbReference type="EMBL" id="CP011797">
    <property type="protein sequence ID" value="ATX76385.1"/>
    <property type="molecule type" value="Genomic_DNA"/>
</dbReference>
<reference evidence="11 12" key="1">
    <citation type="journal article" date="2017" name="Environ. Microbiol.">
        <title>Genomic and physiological analyses of 'Reinekea forsetii' reveal a versatile opportunistic lifestyle during spring algae blooms.</title>
        <authorList>
            <person name="Avci B."/>
            <person name="Hahnke R.L."/>
            <person name="Chafee M."/>
            <person name="Fischer T."/>
            <person name="Gruber-Vodicka H."/>
            <person name="Tegetmeyer H.E."/>
            <person name="Harder J."/>
            <person name="Fuchs B.M."/>
            <person name="Amann R.I."/>
            <person name="Teeling H."/>
        </authorList>
    </citation>
    <scope>NUCLEOTIDE SEQUENCE [LARGE SCALE GENOMIC DNA]</scope>
    <source>
        <strain evidence="11 12">Hel1_31_D35</strain>
    </source>
</reference>
<comment type="function">
    <text evidence="9">Part of the tripartite ATP-independent periplasmic (TRAP) transport system.</text>
</comment>
<keyword evidence="2 9" id="KW-0813">Transport</keyword>
<sequence>MSAEKNNPLNELDHQPRNWLDKIIFKLGDAASIFYLFTVVITFYEIVMRYAFNAPTIWVHETATFVGGILFVLGGSYALATNRHVRIVLLYDSVLDRTQNFLNVFHHIMGLIFTASLIYASYYMAESAFYAPWGEPRLETSGSAWDPAFPAYTKLIILMVFVIMFFQFLFHLIQDLVGIRGRK</sequence>
<evidence type="ECO:0000256" key="9">
    <source>
        <dbReference type="RuleBase" id="RU369079"/>
    </source>
</evidence>
<evidence type="ECO:0000259" key="10">
    <source>
        <dbReference type="Pfam" id="PF04290"/>
    </source>
</evidence>
<evidence type="ECO:0000256" key="6">
    <source>
        <dbReference type="ARBA" id="ARBA00022989"/>
    </source>
</evidence>
<evidence type="ECO:0000256" key="7">
    <source>
        <dbReference type="ARBA" id="ARBA00023136"/>
    </source>
</evidence>
<name>A0A2K8KNK9_9GAMM</name>
<keyword evidence="4 9" id="KW-0997">Cell inner membrane</keyword>
<dbReference type="Pfam" id="PF04290">
    <property type="entry name" value="DctQ"/>
    <property type="match status" value="1"/>
</dbReference>
<protein>
    <recommendedName>
        <fullName evidence="9">TRAP transporter small permease protein</fullName>
    </recommendedName>
</protein>
<organism evidence="11 12">
    <name type="scientific">Reinekea forsetii</name>
    <dbReference type="NCBI Taxonomy" id="1336806"/>
    <lineage>
        <taxon>Bacteria</taxon>
        <taxon>Pseudomonadati</taxon>
        <taxon>Pseudomonadota</taxon>
        <taxon>Gammaproteobacteria</taxon>
        <taxon>Oceanospirillales</taxon>
        <taxon>Saccharospirillaceae</taxon>
        <taxon>Reinekea</taxon>
    </lineage>
</organism>
<keyword evidence="6 9" id="KW-1133">Transmembrane helix</keyword>
<evidence type="ECO:0000256" key="4">
    <source>
        <dbReference type="ARBA" id="ARBA00022519"/>
    </source>
</evidence>
<evidence type="ECO:0000256" key="1">
    <source>
        <dbReference type="ARBA" id="ARBA00004429"/>
    </source>
</evidence>
<feature type="domain" description="Tripartite ATP-independent periplasmic transporters DctQ component" evidence="10">
    <location>
        <begin position="39"/>
        <end position="174"/>
    </location>
</feature>
<dbReference type="GO" id="GO:0022857">
    <property type="term" value="F:transmembrane transporter activity"/>
    <property type="evidence" value="ECO:0007669"/>
    <property type="project" value="UniProtKB-UniRule"/>
</dbReference>
<keyword evidence="12" id="KW-1185">Reference proteome</keyword>
<dbReference type="InterPro" id="IPR007387">
    <property type="entry name" value="TRAP_DctQ"/>
</dbReference>
<comment type="subcellular location">
    <subcellularLocation>
        <location evidence="1 9">Cell inner membrane</location>
        <topology evidence="1 9">Multi-pass membrane protein</topology>
    </subcellularLocation>
</comment>
<evidence type="ECO:0000313" key="11">
    <source>
        <dbReference type="EMBL" id="ATX76385.1"/>
    </source>
</evidence>
<evidence type="ECO:0000256" key="2">
    <source>
        <dbReference type="ARBA" id="ARBA00022448"/>
    </source>
</evidence>
<dbReference type="PANTHER" id="PTHR35011:SF4">
    <property type="entry name" value="SLL1102 PROTEIN"/>
    <property type="match status" value="1"/>
</dbReference>
<keyword evidence="3" id="KW-1003">Cell membrane</keyword>
<feature type="transmembrane region" description="Helical" evidence="9">
    <location>
        <begin position="58"/>
        <end position="80"/>
    </location>
</feature>
<dbReference type="InterPro" id="IPR055348">
    <property type="entry name" value="DctQ"/>
</dbReference>
<dbReference type="OrthoDB" id="8559033at2"/>
<evidence type="ECO:0000256" key="3">
    <source>
        <dbReference type="ARBA" id="ARBA00022475"/>
    </source>
</evidence>
<dbReference type="Proteomes" id="UP000229757">
    <property type="component" value="Chromosome"/>
</dbReference>